<dbReference type="SUPFAM" id="SSF103481">
    <property type="entry name" value="Multidrug resistance efflux transporter EmrE"/>
    <property type="match status" value="1"/>
</dbReference>
<feature type="transmembrane region" description="Helical" evidence="8">
    <location>
        <begin position="57"/>
        <end position="78"/>
    </location>
</feature>
<evidence type="ECO:0000256" key="2">
    <source>
        <dbReference type="ARBA" id="ARBA00022448"/>
    </source>
</evidence>
<organism evidence="9 10">
    <name type="scientific">Candidatus Scatousia excrementigallinarum</name>
    <dbReference type="NCBI Taxonomy" id="2840935"/>
    <lineage>
        <taxon>Bacteria</taxon>
        <taxon>Candidatus Scatousia</taxon>
    </lineage>
</organism>
<dbReference type="PANTHER" id="PTHR30561">
    <property type="entry name" value="SMR FAMILY PROTON-DEPENDENT DRUG EFFLUX TRANSPORTER SUGE"/>
    <property type="match status" value="1"/>
</dbReference>
<evidence type="ECO:0000256" key="5">
    <source>
        <dbReference type="ARBA" id="ARBA00022989"/>
    </source>
</evidence>
<reference evidence="9" key="2">
    <citation type="journal article" date="2021" name="PeerJ">
        <title>Extensive microbial diversity within the chicken gut microbiome revealed by metagenomics and culture.</title>
        <authorList>
            <person name="Gilroy R."/>
            <person name="Ravi A."/>
            <person name="Getino M."/>
            <person name="Pursley I."/>
            <person name="Horton D.L."/>
            <person name="Alikhan N.F."/>
            <person name="Baker D."/>
            <person name="Gharbi K."/>
            <person name="Hall N."/>
            <person name="Watson M."/>
            <person name="Adriaenssens E.M."/>
            <person name="Foster-Nyarko E."/>
            <person name="Jarju S."/>
            <person name="Secka A."/>
            <person name="Antonio M."/>
            <person name="Oren A."/>
            <person name="Chaudhuri R.R."/>
            <person name="La Ragione R."/>
            <person name="Hildebrand F."/>
            <person name="Pallen M.J."/>
        </authorList>
    </citation>
    <scope>NUCLEOTIDE SEQUENCE</scope>
    <source>
        <strain evidence="9">6276</strain>
    </source>
</reference>
<keyword evidence="4 7" id="KW-0812">Transmembrane</keyword>
<protein>
    <submittedName>
        <fullName evidence="9">Multidrug efflux SMR transporter</fullName>
    </submittedName>
</protein>
<evidence type="ECO:0000256" key="1">
    <source>
        <dbReference type="ARBA" id="ARBA00004651"/>
    </source>
</evidence>
<evidence type="ECO:0000313" key="9">
    <source>
        <dbReference type="EMBL" id="HIS37373.1"/>
    </source>
</evidence>
<keyword evidence="6 8" id="KW-0472">Membrane</keyword>
<dbReference type="EMBL" id="DVIU01000249">
    <property type="protein sequence ID" value="HIS37373.1"/>
    <property type="molecule type" value="Genomic_DNA"/>
</dbReference>
<name>A0A9D1F0W9_9BACT</name>
<comment type="subcellular location">
    <subcellularLocation>
        <location evidence="1 7">Cell membrane</location>
        <topology evidence="1 7">Multi-pass membrane protein</topology>
    </subcellularLocation>
</comment>
<keyword evidence="5 8" id="KW-1133">Transmembrane helix</keyword>
<accession>A0A9D1F0W9</accession>
<comment type="similarity">
    <text evidence="7">Belongs to the drug/metabolite transporter (DMT) superfamily. Small multidrug resistance (SMR) (TC 2.A.7.1) family.</text>
</comment>
<evidence type="ECO:0000256" key="3">
    <source>
        <dbReference type="ARBA" id="ARBA00022475"/>
    </source>
</evidence>
<gene>
    <name evidence="9" type="ORF">IAC10_12250</name>
</gene>
<dbReference type="Pfam" id="PF00893">
    <property type="entry name" value="Multi_Drug_Res"/>
    <property type="match status" value="1"/>
</dbReference>
<dbReference type="AlphaFoldDB" id="A0A9D1F0W9"/>
<feature type="transmembrane region" description="Helical" evidence="8">
    <location>
        <begin position="32"/>
        <end position="50"/>
    </location>
</feature>
<evidence type="ECO:0000256" key="6">
    <source>
        <dbReference type="ARBA" id="ARBA00023136"/>
    </source>
</evidence>
<dbReference type="PANTHER" id="PTHR30561:SF1">
    <property type="entry name" value="MULTIDRUG TRANSPORTER EMRE"/>
    <property type="match status" value="1"/>
</dbReference>
<dbReference type="Proteomes" id="UP000823928">
    <property type="component" value="Unassembled WGS sequence"/>
</dbReference>
<evidence type="ECO:0000313" key="10">
    <source>
        <dbReference type="Proteomes" id="UP000823928"/>
    </source>
</evidence>
<keyword evidence="2" id="KW-0813">Transport</keyword>
<reference evidence="9" key="1">
    <citation type="submission" date="2020-10" db="EMBL/GenBank/DDBJ databases">
        <authorList>
            <person name="Gilroy R."/>
        </authorList>
    </citation>
    <scope>NUCLEOTIDE SEQUENCE</scope>
    <source>
        <strain evidence="9">6276</strain>
    </source>
</reference>
<dbReference type="InterPro" id="IPR037185">
    <property type="entry name" value="EmrE-like"/>
</dbReference>
<feature type="transmembrane region" description="Helical" evidence="8">
    <location>
        <begin position="84"/>
        <end position="102"/>
    </location>
</feature>
<evidence type="ECO:0000256" key="7">
    <source>
        <dbReference type="RuleBase" id="RU003942"/>
    </source>
</evidence>
<dbReference type="InterPro" id="IPR000390">
    <property type="entry name" value="Small_drug/metabolite_transptr"/>
</dbReference>
<dbReference type="FunFam" id="1.10.3730.20:FF:000001">
    <property type="entry name" value="Quaternary ammonium compound resistance transporter SugE"/>
    <property type="match status" value="1"/>
</dbReference>
<dbReference type="GO" id="GO:0005886">
    <property type="term" value="C:plasma membrane"/>
    <property type="evidence" value="ECO:0007669"/>
    <property type="project" value="UniProtKB-SubCell"/>
</dbReference>
<dbReference type="InterPro" id="IPR045324">
    <property type="entry name" value="Small_multidrug_res"/>
</dbReference>
<evidence type="ECO:0000256" key="4">
    <source>
        <dbReference type="ARBA" id="ARBA00022692"/>
    </source>
</evidence>
<dbReference type="GO" id="GO:0022857">
    <property type="term" value="F:transmembrane transporter activity"/>
    <property type="evidence" value="ECO:0007669"/>
    <property type="project" value="InterPro"/>
</dbReference>
<proteinExistence type="inferred from homology"/>
<evidence type="ECO:0000256" key="8">
    <source>
        <dbReference type="SAM" id="Phobius"/>
    </source>
</evidence>
<comment type="caution">
    <text evidence="9">The sequence shown here is derived from an EMBL/GenBank/DDBJ whole genome shotgun (WGS) entry which is preliminary data.</text>
</comment>
<sequence>MGWIYLILAILLEIFGTTMMKLSNGMTALWPTVGMFTGYILCFASLSFALKTIEMSVAYAIWCALGIVLIAVIGMLFFHENFNYAKLTGIILIVAGVITLKLNS</sequence>
<keyword evidence="3" id="KW-1003">Cell membrane</keyword>
<dbReference type="Gene3D" id="1.10.3730.20">
    <property type="match status" value="1"/>
</dbReference>